<name>A0A0H4W965_9BACT</name>
<protein>
    <recommendedName>
        <fullName evidence="4">GyrI-like small molecule binding domain</fullName>
    </recommendedName>
</protein>
<sequence length="173" mass="18909">MKKKYLTYLAIVAGLVLVFYTYMGGFAEVNVTKGVSSQVLMAGKYYEGNTEADELGKIYQQVGKAVEDKQLVGDLAGIYYNNPGKDSKTIKAFIGVAVQDTTSLPVGFTVRVVPAGQPVLKGELDASITIAPKRIYSALFDYAEEHNLTLQEFYVERFPEGKPAVIEVALAPR</sequence>
<dbReference type="Gene3D" id="3.20.80.10">
    <property type="entry name" value="Regulatory factor, effector binding domain"/>
    <property type="match status" value="1"/>
</dbReference>
<evidence type="ECO:0000313" key="2">
    <source>
        <dbReference type="EMBL" id="AKQ46991.1"/>
    </source>
</evidence>
<dbReference type="OrthoDB" id="850851at2"/>
<dbReference type="InterPro" id="IPR011256">
    <property type="entry name" value="Reg_factor_effector_dom_sf"/>
</dbReference>
<keyword evidence="1" id="KW-1133">Transmembrane helix</keyword>
<feature type="transmembrane region" description="Helical" evidence="1">
    <location>
        <begin position="5"/>
        <end position="23"/>
    </location>
</feature>
<dbReference type="EMBL" id="CP010777">
    <property type="protein sequence ID" value="AKQ46991.1"/>
    <property type="molecule type" value="Genomic_DNA"/>
</dbReference>
<gene>
    <name evidence="2" type="ORF">TH63_17245</name>
</gene>
<evidence type="ECO:0000256" key="1">
    <source>
        <dbReference type="SAM" id="Phobius"/>
    </source>
</evidence>
<dbReference type="AlphaFoldDB" id="A0A0H4W965"/>
<keyword evidence="3" id="KW-1185">Reference proteome</keyword>
<dbReference type="RefSeq" id="WP_048922044.1">
    <property type="nucleotide sequence ID" value="NZ_CP010777.1"/>
</dbReference>
<dbReference type="STRING" id="1379910.TH63_17245"/>
<evidence type="ECO:0008006" key="4">
    <source>
        <dbReference type="Google" id="ProtNLM"/>
    </source>
</evidence>
<dbReference type="Proteomes" id="UP000036458">
    <property type="component" value="Chromosome"/>
</dbReference>
<organism evidence="2 3">
    <name type="scientific">Rufibacter radiotolerans</name>
    <dbReference type="NCBI Taxonomy" id="1379910"/>
    <lineage>
        <taxon>Bacteria</taxon>
        <taxon>Pseudomonadati</taxon>
        <taxon>Bacteroidota</taxon>
        <taxon>Cytophagia</taxon>
        <taxon>Cytophagales</taxon>
        <taxon>Hymenobacteraceae</taxon>
        <taxon>Rufibacter</taxon>
    </lineage>
</organism>
<dbReference type="PATRIC" id="fig|1379910.4.peg.3760"/>
<reference evidence="2 3" key="1">
    <citation type="submission" date="2015-01" db="EMBL/GenBank/DDBJ databases">
        <title>Rufibacter sp./DG31D/ whole genome sequencing.</title>
        <authorList>
            <person name="Kim M.K."/>
            <person name="Srinivasan S."/>
            <person name="Lee J.-J."/>
        </authorList>
    </citation>
    <scope>NUCLEOTIDE SEQUENCE [LARGE SCALE GENOMIC DNA]</scope>
    <source>
        <strain evidence="2 3">DG31D</strain>
    </source>
</reference>
<proteinExistence type="predicted"/>
<keyword evidence="1" id="KW-0812">Transmembrane</keyword>
<keyword evidence="1" id="KW-0472">Membrane</keyword>
<accession>A0A0H4W965</accession>
<evidence type="ECO:0000313" key="3">
    <source>
        <dbReference type="Proteomes" id="UP000036458"/>
    </source>
</evidence>
<dbReference type="KEGG" id="ruf:TH63_17245"/>